<organism evidence="2 3">
    <name type="scientific">Pythium oligandrum</name>
    <name type="common">Mycoparasitic fungus</name>
    <dbReference type="NCBI Taxonomy" id="41045"/>
    <lineage>
        <taxon>Eukaryota</taxon>
        <taxon>Sar</taxon>
        <taxon>Stramenopiles</taxon>
        <taxon>Oomycota</taxon>
        <taxon>Peronosporomycetes</taxon>
        <taxon>Pythiales</taxon>
        <taxon>Pythiaceae</taxon>
        <taxon>Pythium</taxon>
    </lineage>
</organism>
<gene>
    <name evidence="2" type="ORF">Poli38472_007752</name>
</gene>
<protein>
    <submittedName>
        <fullName evidence="2">Uncharacterized protein</fullName>
    </submittedName>
</protein>
<dbReference type="OrthoDB" id="62673at2759"/>
<sequence>MTTTEATQLLQVLSLRDEAAQQEVSSPSSSCSLASILPYLLPFCGSRQLDILGLLDHECKELCEEEWRLRVLEKFGPLRFPTAQWRKCFKLRSYLQRRVVDNVSARVYLMNAQGTTTCFSVGIGKTMMCSRERAIVYNRCERMFDLSLRINRSIQEISALIGMVSVDEARGLLNEHINLMASVASLRSSLMFESELFQVFPAPVLLDTNTLLRGTHSFDVGDDFLNATATVMMQVWASIDGMIYRPLAPPSVLANPDDTSTQDEESQQPDEPEVAPVDYQTIKLHDLSGMTIHIDDNTLRYRIRDREMCMNALVSNTYLLYLFNPLQFRPMDWTFDAVVYVGDRRYELPTQREGVFLNGNTMALRVFLSYGKIPENTSEDSATDEEVGRATPNNGNRGTRGAEESDPLEIPYNGETELFLFRLTATNRITRETKEVVHKTACFSLNQGVETAVAPVPASSVELPALEEGKSNEQHASRRSHPLAIERHVHLPWDAMICYCFNERFTLQYVECAIGFEALMHQLEVSDFLAVAT</sequence>
<dbReference type="AlphaFoldDB" id="A0A8K1CR95"/>
<reference evidence="2" key="1">
    <citation type="submission" date="2019-03" db="EMBL/GenBank/DDBJ databases">
        <title>Long read genome sequence of the mycoparasitic Pythium oligandrum ATCC 38472 isolated from sugarbeet rhizosphere.</title>
        <authorList>
            <person name="Gaulin E."/>
        </authorList>
    </citation>
    <scope>NUCLEOTIDE SEQUENCE</scope>
    <source>
        <strain evidence="2">ATCC 38472_TT</strain>
    </source>
</reference>
<feature type="region of interest" description="Disordered" evidence="1">
    <location>
        <begin position="253"/>
        <end position="274"/>
    </location>
</feature>
<name>A0A8K1CR95_PYTOL</name>
<comment type="caution">
    <text evidence="2">The sequence shown here is derived from an EMBL/GenBank/DDBJ whole genome shotgun (WGS) entry which is preliminary data.</text>
</comment>
<dbReference type="EMBL" id="SPLM01000003">
    <property type="protein sequence ID" value="TMW68080.1"/>
    <property type="molecule type" value="Genomic_DNA"/>
</dbReference>
<accession>A0A8K1CR95</accession>
<feature type="compositionally biased region" description="Acidic residues" evidence="1">
    <location>
        <begin position="260"/>
        <end position="273"/>
    </location>
</feature>
<dbReference type="Proteomes" id="UP000794436">
    <property type="component" value="Unassembled WGS sequence"/>
</dbReference>
<evidence type="ECO:0000313" key="3">
    <source>
        <dbReference type="Proteomes" id="UP000794436"/>
    </source>
</evidence>
<evidence type="ECO:0000313" key="2">
    <source>
        <dbReference type="EMBL" id="TMW68080.1"/>
    </source>
</evidence>
<evidence type="ECO:0000256" key="1">
    <source>
        <dbReference type="SAM" id="MobiDB-lite"/>
    </source>
</evidence>
<keyword evidence="3" id="KW-1185">Reference proteome</keyword>
<feature type="region of interest" description="Disordered" evidence="1">
    <location>
        <begin position="375"/>
        <end position="408"/>
    </location>
</feature>
<proteinExistence type="predicted"/>